<name>A0A2T0MAK3_9FLAO</name>
<protein>
    <submittedName>
        <fullName evidence="1">Uncharacterized protein</fullName>
    </submittedName>
</protein>
<dbReference type="OrthoDB" id="1418731at2"/>
<dbReference type="Proteomes" id="UP000237640">
    <property type="component" value="Unassembled WGS sequence"/>
</dbReference>
<dbReference type="EMBL" id="PVYX01000002">
    <property type="protein sequence ID" value="PRX54537.1"/>
    <property type="molecule type" value="Genomic_DNA"/>
</dbReference>
<sequence>MRPDKKRDSLFPLSDITTFVTCNGLEDFLKVLERDFFAEISAQCRYNIKKQQIDIVLDIHCNFGLTESLHHFNSGNWGGISPQNEGCNIPSKFDESFQKLCADNNHALDIAELSLHFKDTSVIVNRIHDYSIPEELPGIMSKLSENFVYFTKGLTEMPYEIFVPVFEDTDQGAISAEGHRDQYYDFWGLYFDDKLNHDVMIYEVKNRELTNEDFFLLD</sequence>
<evidence type="ECO:0000313" key="2">
    <source>
        <dbReference type="Proteomes" id="UP000237640"/>
    </source>
</evidence>
<dbReference type="RefSeq" id="WP_106145800.1">
    <property type="nucleotide sequence ID" value="NZ_PVYX01000002.1"/>
</dbReference>
<evidence type="ECO:0000313" key="1">
    <source>
        <dbReference type="EMBL" id="PRX54537.1"/>
    </source>
</evidence>
<keyword evidence="2" id="KW-1185">Reference proteome</keyword>
<dbReference type="AlphaFoldDB" id="A0A2T0MAK3"/>
<reference evidence="1 2" key="1">
    <citation type="submission" date="2018-03" db="EMBL/GenBank/DDBJ databases">
        <title>Genomic Encyclopedia of Archaeal and Bacterial Type Strains, Phase II (KMG-II): from individual species to whole genera.</title>
        <authorList>
            <person name="Goeker M."/>
        </authorList>
    </citation>
    <scope>NUCLEOTIDE SEQUENCE [LARGE SCALE GENOMIC DNA]</scope>
    <source>
        <strain evidence="1 2">DSM 25027</strain>
    </source>
</reference>
<organism evidence="1 2">
    <name type="scientific">Flagellimonas meridianipacifica</name>
    <dbReference type="NCBI Taxonomy" id="1080225"/>
    <lineage>
        <taxon>Bacteria</taxon>
        <taxon>Pseudomonadati</taxon>
        <taxon>Bacteroidota</taxon>
        <taxon>Flavobacteriia</taxon>
        <taxon>Flavobacteriales</taxon>
        <taxon>Flavobacteriaceae</taxon>
        <taxon>Flagellimonas</taxon>
    </lineage>
</organism>
<proteinExistence type="predicted"/>
<comment type="caution">
    <text evidence="1">The sequence shown here is derived from an EMBL/GenBank/DDBJ whole genome shotgun (WGS) entry which is preliminary data.</text>
</comment>
<gene>
    <name evidence="1" type="ORF">CLV81_2938</name>
</gene>
<accession>A0A2T0MAK3</accession>